<dbReference type="Proteomes" id="UP000787472">
    <property type="component" value="Unassembled WGS sequence"/>
</dbReference>
<comment type="caution">
    <text evidence="1">The sequence shown here is derived from an EMBL/GenBank/DDBJ whole genome shotgun (WGS) entry which is preliminary data.</text>
</comment>
<dbReference type="Gene3D" id="3.40.50.1000">
    <property type="entry name" value="HAD superfamily/HAD-like"/>
    <property type="match status" value="1"/>
</dbReference>
<dbReference type="NCBIfam" id="TIGR01484">
    <property type="entry name" value="HAD-SF-IIB"/>
    <property type="match status" value="1"/>
</dbReference>
<dbReference type="SFLD" id="SFLDG01140">
    <property type="entry name" value="C2.B:_Phosphomannomutase_and_P"/>
    <property type="match status" value="1"/>
</dbReference>
<dbReference type="GO" id="GO:0016791">
    <property type="term" value="F:phosphatase activity"/>
    <property type="evidence" value="ECO:0007669"/>
    <property type="project" value="TreeGrafter"/>
</dbReference>
<evidence type="ECO:0000313" key="1">
    <source>
        <dbReference type="EMBL" id="NHO65476.1"/>
    </source>
</evidence>
<dbReference type="InterPro" id="IPR036412">
    <property type="entry name" value="HAD-like_sf"/>
</dbReference>
<name>A0A9E5JU07_9GAMM</name>
<keyword evidence="2" id="KW-1185">Reference proteome</keyword>
<dbReference type="EMBL" id="JAAONZ010000004">
    <property type="protein sequence ID" value="NHO65476.1"/>
    <property type="molecule type" value="Genomic_DNA"/>
</dbReference>
<dbReference type="Gene3D" id="3.30.1240.10">
    <property type="match status" value="1"/>
</dbReference>
<reference evidence="1" key="1">
    <citation type="submission" date="2020-03" db="EMBL/GenBank/DDBJ databases">
        <authorList>
            <person name="Guo F."/>
        </authorList>
    </citation>
    <scope>NUCLEOTIDE SEQUENCE</scope>
    <source>
        <strain evidence="1">JCM 30134</strain>
    </source>
</reference>
<dbReference type="GO" id="GO:0000287">
    <property type="term" value="F:magnesium ion binding"/>
    <property type="evidence" value="ECO:0007669"/>
    <property type="project" value="TreeGrafter"/>
</dbReference>
<protein>
    <submittedName>
        <fullName evidence="1">HAD family phosphatase</fullName>
    </submittedName>
</protein>
<sequence>MHISSPEAKRFLQRDIRLAFFDIDGTLLGLDGNYTERVRQAIHSVQARGVKTAVASGRPLFAADFLVRELGLNHAGLFYTGALLHNPQTGESLAEHPLEQALVECLLAAAKHMQVYIEVCGRHRFYVEAITALGQLHSQHLRAAPEMCAFDELEADEAVIKLLFAVSARQDHAKLYALEKRFPDAVFAYAKMAAKPDWLFVSVISSRACKQTGFQQLLEYHGVTADQVISFGDAQSDKTFLQLSGVGVAMGNATDDVKAQADIVTTAVWEDGVAVVLEHLAGS</sequence>
<gene>
    <name evidence="1" type="ORF">G8770_07980</name>
</gene>
<dbReference type="Pfam" id="PF08282">
    <property type="entry name" value="Hydrolase_3"/>
    <property type="match status" value="1"/>
</dbReference>
<dbReference type="InterPro" id="IPR023214">
    <property type="entry name" value="HAD_sf"/>
</dbReference>
<dbReference type="PANTHER" id="PTHR10000">
    <property type="entry name" value="PHOSPHOSERINE PHOSPHATASE"/>
    <property type="match status" value="1"/>
</dbReference>
<organism evidence="1 2">
    <name type="scientific">Pseudomaricurvus hydrocarbonicus</name>
    <dbReference type="NCBI Taxonomy" id="1470433"/>
    <lineage>
        <taxon>Bacteria</taxon>
        <taxon>Pseudomonadati</taxon>
        <taxon>Pseudomonadota</taxon>
        <taxon>Gammaproteobacteria</taxon>
        <taxon>Cellvibrionales</taxon>
        <taxon>Cellvibrionaceae</taxon>
        <taxon>Pseudomaricurvus</taxon>
    </lineage>
</organism>
<accession>A0A9E5JU07</accession>
<dbReference type="InterPro" id="IPR006379">
    <property type="entry name" value="HAD-SF_hydro_IIB"/>
</dbReference>
<dbReference type="PANTHER" id="PTHR10000:SF8">
    <property type="entry name" value="HAD SUPERFAMILY HYDROLASE-LIKE, TYPE 3"/>
    <property type="match status" value="1"/>
</dbReference>
<dbReference type="RefSeq" id="WP_167184438.1">
    <property type="nucleotide sequence ID" value="NZ_JAAONZ010000004.1"/>
</dbReference>
<dbReference type="SFLD" id="SFLDS00003">
    <property type="entry name" value="Haloacid_Dehalogenase"/>
    <property type="match status" value="1"/>
</dbReference>
<dbReference type="SUPFAM" id="SSF56784">
    <property type="entry name" value="HAD-like"/>
    <property type="match status" value="1"/>
</dbReference>
<proteinExistence type="predicted"/>
<dbReference type="AlphaFoldDB" id="A0A9E5JU07"/>
<dbReference type="GO" id="GO:0005829">
    <property type="term" value="C:cytosol"/>
    <property type="evidence" value="ECO:0007669"/>
    <property type="project" value="TreeGrafter"/>
</dbReference>
<evidence type="ECO:0000313" key="2">
    <source>
        <dbReference type="Proteomes" id="UP000787472"/>
    </source>
</evidence>